<dbReference type="Proteomes" id="UP000267159">
    <property type="component" value="Unassembled WGS sequence"/>
</dbReference>
<evidence type="ECO:0000256" key="2">
    <source>
        <dbReference type="ARBA" id="ARBA00012652"/>
    </source>
</evidence>
<protein>
    <recommendedName>
        <fullName evidence="2">alpha-L-rhamnosidase</fullName>
        <ecNumber evidence="2">3.2.1.40</ecNumber>
    </recommendedName>
</protein>
<feature type="signal peptide" evidence="4">
    <location>
        <begin position="1"/>
        <end position="20"/>
    </location>
</feature>
<dbReference type="InterPro" id="IPR013737">
    <property type="entry name" value="Bac_rhamnosid_N"/>
</dbReference>
<proteinExistence type="predicted"/>
<name>A0A3L7YZ22_9BACE</name>
<dbReference type="EC" id="3.2.1.40" evidence="2"/>
<dbReference type="PANTHER" id="PTHR33307:SF6">
    <property type="entry name" value="ALPHA-RHAMNOSIDASE (EUROFUNG)-RELATED"/>
    <property type="match status" value="1"/>
</dbReference>
<keyword evidence="4" id="KW-0732">Signal</keyword>
<reference evidence="9 10" key="1">
    <citation type="submission" date="2018-09" db="EMBL/GenBank/DDBJ databases">
        <title>Murine metabolic-syndrome-specific gut microbial biobank.</title>
        <authorList>
            <person name="Liu C."/>
        </authorList>
    </citation>
    <scope>NUCLEOTIDE SEQUENCE [LARGE SCALE GENOMIC DNA]</scope>
    <source>
        <strain evidence="9 10">0.1X-D8-26</strain>
    </source>
</reference>
<dbReference type="Gene3D" id="2.60.420.10">
    <property type="entry name" value="Maltose phosphorylase, domain 3"/>
    <property type="match status" value="1"/>
</dbReference>
<dbReference type="GO" id="GO:0030596">
    <property type="term" value="F:alpha-L-rhamnosidase activity"/>
    <property type="evidence" value="ECO:0007669"/>
    <property type="project" value="UniProtKB-EC"/>
</dbReference>
<feature type="domain" description="Bacterial alpha-L-rhamnosidase N-terminal" evidence="6">
    <location>
        <begin position="176"/>
        <end position="346"/>
    </location>
</feature>
<dbReference type="PIRSF" id="PIRSF010631">
    <property type="entry name" value="A-rhamnsds"/>
    <property type="match status" value="1"/>
</dbReference>
<dbReference type="SUPFAM" id="SSF49265">
    <property type="entry name" value="Fibronectin type III"/>
    <property type="match status" value="1"/>
</dbReference>
<feature type="chain" id="PRO_5018047283" description="alpha-L-rhamnosidase" evidence="4">
    <location>
        <begin position="21"/>
        <end position="909"/>
    </location>
</feature>
<dbReference type="Pfam" id="PF17390">
    <property type="entry name" value="Bac_rhamnosid_C"/>
    <property type="match status" value="1"/>
</dbReference>
<dbReference type="SUPFAM" id="SSF48208">
    <property type="entry name" value="Six-hairpin glycosidases"/>
    <property type="match status" value="1"/>
</dbReference>
<feature type="domain" description="Alpha-L-rhamnosidase six-hairpin glycosidase" evidence="7">
    <location>
        <begin position="461"/>
        <end position="805"/>
    </location>
</feature>
<gene>
    <name evidence="9" type="ORF">D7Y07_12285</name>
</gene>
<dbReference type="InterPro" id="IPR036116">
    <property type="entry name" value="FN3_sf"/>
</dbReference>
<dbReference type="PANTHER" id="PTHR33307">
    <property type="entry name" value="ALPHA-RHAMNOSIDASE (EUROFUNG)"/>
    <property type="match status" value="1"/>
</dbReference>
<dbReference type="InterPro" id="IPR016007">
    <property type="entry name" value="Alpha_rhamnosid"/>
</dbReference>
<dbReference type="RefSeq" id="WP_121766484.1">
    <property type="nucleotide sequence ID" value="NZ_RAZM01000038.1"/>
</dbReference>
<organism evidence="9 10">
    <name type="scientific">Bacteroides acidifaciens</name>
    <dbReference type="NCBI Taxonomy" id="85831"/>
    <lineage>
        <taxon>Bacteria</taxon>
        <taxon>Pseudomonadati</taxon>
        <taxon>Bacteroidota</taxon>
        <taxon>Bacteroidia</taxon>
        <taxon>Bacteroidales</taxon>
        <taxon>Bacteroidaceae</taxon>
        <taxon>Bacteroides</taxon>
    </lineage>
</organism>
<dbReference type="InterPro" id="IPR035396">
    <property type="entry name" value="Bac_rhamnosid6H"/>
</dbReference>
<dbReference type="InterPro" id="IPR012341">
    <property type="entry name" value="6hp_glycosidase-like_sf"/>
</dbReference>
<dbReference type="Gene3D" id="2.60.40.10">
    <property type="entry name" value="Immunoglobulins"/>
    <property type="match status" value="1"/>
</dbReference>
<evidence type="ECO:0000259" key="5">
    <source>
        <dbReference type="Pfam" id="PF05592"/>
    </source>
</evidence>
<dbReference type="Gene3D" id="1.50.10.10">
    <property type="match status" value="1"/>
</dbReference>
<dbReference type="Gene3D" id="2.60.120.260">
    <property type="entry name" value="Galactose-binding domain-like"/>
    <property type="match status" value="2"/>
</dbReference>
<keyword evidence="3" id="KW-0378">Hydrolase</keyword>
<dbReference type="Pfam" id="PF17389">
    <property type="entry name" value="Bac_rhamnosid6H"/>
    <property type="match status" value="1"/>
</dbReference>
<evidence type="ECO:0000259" key="7">
    <source>
        <dbReference type="Pfam" id="PF17389"/>
    </source>
</evidence>
<sequence>MTYKKIQLLCVLLYFCIASGCSDVVRLESPRLEMQEAPLGVSVPHPVFSWHLDSDRKGVEQNAYEIRVSPILEGLDSESSLVWNSGKVASDAMQAVYDGQALEQGTDYYWKVRAYTNEGTTAWSKAHRFSTAIGADRWQAEWIGEDRLSNPGENRDSLYTRLAARYLRKEFAGGQKDIRRAMLYISGLGAYEAYLNGERVSDDFLAPALTFYSKLVYYNTYDVTRLLHKGDNTLGVILGNGRYFWLRAQGKPIAGFGLPRLLARLEVEYEDGSRQAVVTDGSWKVTSKGPIIANNEYDGEEYDARKELPGWNRSGYDDTGWQPADVVSAPAGQLCAQPCPPIRVMERVRPVSITRIPSGKYLVDMGQNMVGRLNATFTARKDSVVTMRFSELLNPDSTLYVANLRSAKATDLFTAAADGKYTWNPAFVFHGFRYIELDGLTEMPAAKDLEVEVLYDDMATIGTFETDNRVINQVYSNAYWGIRGNYRNMPTDCPQRDERHGWMGDRTTGCWGESFIFENCLLYRKWLQDIECSQGDNGCISVVSPQYWYERADDITWSGAYIFAAEMMYRHFGDKSGIVKHYPSMKRWAELIIRQYVQDGVVIRDCFGDWCLPPESLELIFSKDPTRKPDGRILSTATFRHILYLLADFAPLAGHPEDADGYLACASSLKEGLNRHLFNYETAQYGNNAVTGNLLPLYYGLVPEGYEQRVLNSIVEKTEVERDGHVSTGVVGIQYLMRCLTKYGRQDLAYKLATQETYPSWGYMAKRGATTIWELWNGDTAAPDMNSANHVMLIGDLVIWYYENLAGIKNAEGSTGFRHIEMKPCFPDGLGRVSATYRSVSGTIGSRWERDGDSLSWTVTIPANCSATLYLPVALHPEKPVLAEGIRGITSQEAYWQVELSSGTYHFGK</sequence>
<feature type="domain" description="Alpha-L-rhamnosidase C-terminal" evidence="8">
    <location>
        <begin position="807"/>
        <end position="874"/>
    </location>
</feature>
<evidence type="ECO:0000259" key="6">
    <source>
        <dbReference type="Pfam" id="PF08531"/>
    </source>
</evidence>
<feature type="domain" description="Alpha-L-rhamnosidase concanavalin-like" evidence="5">
    <location>
        <begin position="355"/>
        <end position="454"/>
    </location>
</feature>
<accession>A0A3L7YZ22</accession>
<evidence type="ECO:0000259" key="8">
    <source>
        <dbReference type="Pfam" id="PF17390"/>
    </source>
</evidence>
<comment type="caution">
    <text evidence="9">The sequence shown here is derived from an EMBL/GenBank/DDBJ whole genome shotgun (WGS) entry which is preliminary data.</text>
</comment>
<comment type="catalytic activity">
    <reaction evidence="1">
        <text>Hydrolysis of terminal non-reducing alpha-L-rhamnose residues in alpha-L-rhamnosides.</text>
        <dbReference type="EC" id="3.2.1.40"/>
    </reaction>
</comment>
<evidence type="ECO:0000313" key="10">
    <source>
        <dbReference type="Proteomes" id="UP000267159"/>
    </source>
</evidence>
<evidence type="ECO:0000256" key="1">
    <source>
        <dbReference type="ARBA" id="ARBA00001445"/>
    </source>
</evidence>
<dbReference type="PROSITE" id="PS51257">
    <property type="entry name" value="PROKAR_LIPOPROTEIN"/>
    <property type="match status" value="1"/>
</dbReference>
<dbReference type="Pfam" id="PF05592">
    <property type="entry name" value="Bac_rhamnosid"/>
    <property type="match status" value="1"/>
</dbReference>
<dbReference type="Pfam" id="PF08531">
    <property type="entry name" value="Bac_rhamnosid_N"/>
    <property type="match status" value="1"/>
</dbReference>
<dbReference type="Pfam" id="PF25788">
    <property type="entry name" value="Ig_Rha78A_N"/>
    <property type="match status" value="1"/>
</dbReference>
<evidence type="ECO:0000313" key="9">
    <source>
        <dbReference type="EMBL" id="RLT79708.1"/>
    </source>
</evidence>
<dbReference type="AlphaFoldDB" id="A0A3L7YZ22"/>
<dbReference type="EMBL" id="RAZM01000038">
    <property type="protein sequence ID" value="RLT79708.1"/>
    <property type="molecule type" value="Genomic_DNA"/>
</dbReference>
<dbReference type="InterPro" id="IPR035398">
    <property type="entry name" value="Bac_rhamnosid_C"/>
</dbReference>
<dbReference type="InterPro" id="IPR008928">
    <property type="entry name" value="6-hairpin_glycosidase_sf"/>
</dbReference>
<dbReference type="InterPro" id="IPR008902">
    <property type="entry name" value="Rhamnosid_concanavalin"/>
</dbReference>
<dbReference type="GO" id="GO:0005975">
    <property type="term" value="P:carbohydrate metabolic process"/>
    <property type="evidence" value="ECO:0007669"/>
    <property type="project" value="InterPro"/>
</dbReference>
<dbReference type="InterPro" id="IPR013783">
    <property type="entry name" value="Ig-like_fold"/>
</dbReference>
<evidence type="ECO:0000256" key="3">
    <source>
        <dbReference type="ARBA" id="ARBA00022801"/>
    </source>
</evidence>
<evidence type="ECO:0000256" key="4">
    <source>
        <dbReference type="SAM" id="SignalP"/>
    </source>
</evidence>